<evidence type="ECO:0000313" key="2">
    <source>
        <dbReference type="EMBL" id="TJY44056.1"/>
    </source>
</evidence>
<keyword evidence="2" id="KW-0808">Transferase</keyword>
<dbReference type="Pfam" id="PF00583">
    <property type="entry name" value="Acetyltransf_1"/>
    <property type="match status" value="1"/>
</dbReference>
<comment type="caution">
    <text evidence="2">The sequence shown here is derived from an EMBL/GenBank/DDBJ whole genome shotgun (WGS) entry which is preliminary data.</text>
</comment>
<organism evidence="2 3">
    <name type="scientific">Cohnella pontilimi</name>
    <dbReference type="NCBI Taxonomy" id="2564100"/>
    <lineage>
        <taxon>Bacteria</taxon>
        <taxon>Bacillati</taxon>
        <taxon>Bacillota</taxon>
        <taxon>Bacilli</taxon>
        <taxon>Bacillales</taxon>
        <taxon>Paenibacillaceae</taxon>
        <taxon>Cohnella</taxon>
    </lineage>
</organism>
<dbReference type="Gene3D" id="3.40.630.30">
    <property type="match status" value="1"/>
</dbReference>
<dbReference type="EMBL" id="SUPK01000001">
    <property type="protein sequence ID" value="TJY44056.1"/>
    <property type="molecule type" value="Genomic_DNA"/>
</dbReference>
<proteinExistence type="predicted"/>
<sequence>MKNITIEFVRDGNIEPCRELCNELMAFQKSKAVLAPEAFDSMNFDTRMKKSYESALESQVIVVKDNGIPVGYVFSTVDIVEKNAGSYPQWAPIENVENPQGFYPEWIELPQKIGCLSNLYLRDGYRDMGLGTKLFEKAMEWLESFPDVDLVFIYISNGNDAALNFYLSRGFTFSHDVFGDFIKAVYKPVKRR</sequence>
<dbReference type="GO" id="GO:0016747">
    <property type="term" value="F:acyltransferase activity, transferring groups other than amino-acyl groups"/>
    <property type="evidence" value="ECO:0007669"/>
    <property type="project" value="InterPro"/>
</dbReference>
<dbReference type="Proteomes" id="UP000309673">
    <property type="component" value="Unassembled WGS sequence"/>
</dbReference>
<name>A0A4U0FGC7_9BACL</name>
<dbReference type="PROSITE" id="PS51186">
    <property type="entry name" value="GNAT"/>
    <property type="match status" value="1"/>
</dbReference>
<dbReference type="CDD" id="cd04301">
    <property type="entry name" value="NAT_SF"/>
    <property type="match status" value="1"/>
</dbReference>
<dbReference type="OrthoDB" id="87541at2"/>
<protein>
    <submittedName>
        <fullName evidence="2">GNAT family N-acetyltransferase</fullName>
    </submittedName>
</protein>
<gene>
    <name evidence="2" type="ORF">E5161_01265</name>
</gene>
<reference evidence="2 3" key="1">
    <citation type="submission" date="2019-04" db="EMBL/GenBank/DDBJ databases">
        <title>Cohnella sp. nov., isolated from soil.</title>
        <authorList>
            <person name="Kim W."/>
        </authorList>
    </citation>
    <scope>NUCLEOTIDE SEQUENCE [LARGE SCALE GENOMIC DNA]</scope>
    <source>
        <strain evidence="2 3">CAU 1483</strain>
    </source>
</reference>
<dbReference type="SUPFAM" id="SSF55729">
    <property type="entry name" value="Acyl-CoA N-acyltransferases (Nat)"/>
    <property type="match status" value="1"/>
</dbReference>
<evidence type="ECO:0000259" key="1">
    <source>
        <dbReference type="PROSITE" id="PS51186"/>
    </source>
</evidence>
<keyword evidence="3" id="KW-1185">Reference proteome</keyword>
<dbReference type="AlphaFoldDB" id="A0A4U0FGC7"/>
<evidence type="ECO:0000313" key="3">
    <source>
        <dbReference type="Proteomes" id="UP000309673"/>
    </source>
</evidence>
<accession>A0A4U0FGC7</accession>
<dbReference type="InterPro" id="IPR000182">
    <property type="entry name" value="GNAT_dom"/>
</dbReference>
<feature type="domain" description="N-acetyltransferase" evidence="1">
    <location>
        <begin position="4"/>
        <end position="192"/>
    </location>
</feature>
<dbReference type="InterPro" id="IPR016181">
    <property type="entry name" value="Acyl_CoA_acyltransferase"/>
</dbReference>